<feature type="transmembrane region" description="Helical" evidence="5">
    <location>
        <begin position="73"/>
        <end position="93"/>
    </location>
</feature>
<evidence type="ECO:0000259" key="6">
    <source>
        <dbReference type="PROSITE" id="PS50850"/>
    </source>
</evidence>
<dbReference type="InterPro" id="IPR005828">
    <property type="entry name" value="MFS_sugar_transport-like"/>
</dbReference>
<feature type="transmembrane region" description="Helical" evidence="5">
    <location>
        <begin position="134"/>
        <end position="155"/>
    </location>
</feature>
<dbReference type="WBParaSite" id="ACRNAN_scaffold5532.g12069.t1">
    <property type="protein sequence ID" value="ACRNAN_scaffold5532.g12069.t1"/>
    <property type="gene ID" value="ACRNAN_scaffold5532.g12069"/>
</dbReference>
<sequence>MNTNFLGGNLYLTFFLGAAVDTPANILVFSLIDKTGRKPIIAGGFILVALMMVTNWMMDQLFGEQIHVAVSVIQYLITKTSITCTYSAIYLFTPELFPTVLRTTANGACSMMARLGGIIASVLSMWLVEEYGKLVIIIPFAALSIMSAFVVLTFLPETLGHSLKETIEDIEGKSPSRMNMEIKMIREDKDEDNVLLKNLNGNEQSKG</sequence>
<organism evidence="7 8">
    <name type="scientific">Acrobeloides nanus</name>
    <dbReference type="NCBI Taxonomy" id="290746"/>
    <lineage>
        <taxon>Eukaryota</taxon>
        <taxon>Metazoa</taxon>
        <taxon>Ecdysozoa</taxon>
        <taxon>Nematoda</taxon>
        <taxon>Chromadorea</taxon>
        <taxon>Rhabditida</taxon>
        <taxon>Tylenchina</taxon>
        <taxon>Cephalobomorpha</taxon>
        <taxon>Cephaloboidea</taxon>
        <taxon>Cephalobidae</taxon>
        <taxon>Acrobeloides</taxon>
    </lineage>
</organism>
<evidence type="ECO:0000256" key="1">
    <source>
        <dbReference type="ARBA" id="ARBA00004141"/>
    </source>
</evidence>
<keyword evidence="4 5" id="KW-0472">Membrane</keyword>
<dbReference type="Pfam" id="PF00083">
    <property type="entry name" value="Sugar_tr"/>
    <property type="match status" value="1"/>
</dbReference>
<evidence type="ECO:0000256" key="5">
    <source>
        <dbReference type="SAM" id="Phobius"/>
    </source>
</evidence>
<reference evidence="8" key="1">
    <citation type="submission" date="2022-11" db="UniProtKB">
        <authorList>
            <consortium name="WormBaseParasite"/>
        </authorList>
    </citation>
    <scope>IDENTIFICATION</scope>
</reference>
<evidence type="ECO:0000256" key="3">
    <source>
        <dbReference type="ARBA" id="ARBA00022989"/>
    </source>
</evidence>
<keyword evidence="3 5" id="KW-1133">Transmembrane helix</keyword>
<feature type="transmembrane region" description="Helical" evidence="5">
    <location>
        <begin position="39"/>
        <end position="58"/>
    </location>
</feature>
<feature type="transmembrane region" description="Helical" evidence="5">
    <location>
        <begin position="105"/>
        <end position="128"/>
    </location>
</feature>
<accession>A0A914E4E8</accession>
<dbReference type="AlphaFoldDB" id="A0A914E4E8"/>
<dbReference type="GO" id="GO:0022857">
    <property type="term" value="F:transmembrane transporter activity"/>
    <property type="evidence" value="ECO:0007669"/>
    <property type="project" value="InterPro"/>
</dbReference>
<name>A0A914E4E8_9BILA</name>
<keyword evidence="7" id="KW-1185">Reference proteome</keyword>
<dbReference type="GO" id="GO:0016020">
    <property type="term" value="C:membrane"/>
    <property type="evidence" value="ECO:0007669"/>
    <property type="project" value="UniProtKB-SubCell"/>
</dbReference>
<proteinExistence type="predicted"/>
<feature type="transmembrane region" description="Helical" evidence="5">
    <location>
        <begin position="12"/>
        <end position="32"/>
    </location>
</feature>
<comment type="subcellular location">
    <subcellularLocation>
        <location evidence="1">Membrane</location>
        <topology evidence="1">Multi-pass membrane protein</topology>
    </subcellularLocation>
</comment>
<evidence type="ECO:0000313" key="8">
    <source>
        <dbReference type="WBParaSite" id="ACRNAN_scaffold5532.g12069.t1"/>
    </source>
</evidence>
<dbReference type="SUPFAM" id="SSF103473">
    <property type="entry name" value="MFS general substrate transporter"/>
    <property type="match status" value="1"/>
</dbReference>
<feature type="domain" description="Major facilitator superfamily (MFS) profile" evidence="6">
    <location>
        <begin position="1"/>
        <end position="159"/>
    </location>
</feature>
<evidence type="ECO:0000256" key="2">
    <source>
        <dbReference type="ARBA" id="ARBA00022692"/>
    </source>
</evidence>
<dbReference type="PROSITE" id="PS50850">
    <property type="entry name" value="MFS"/>
    <property type="match status" value="1"/>
</dbReference>
<dbReference type="Gene3D" id="1.20.1250.20">
    <property type="entry name" value="MFS general substrate transporter like domains"/>
    <property type="match status" value="1"/>
</dbReference>
<dbReference type="InterPro" id="IPR036259">
    <property type="entry name" value="MFS_trans_sf"/>
</dbReference>
<evidence type="ECO:0000313" key="7">
    <source>
        <dbReference type="Proteomes" id="UP000887540"/>
    </source>
</evidence>
<dbReference type="InterPro" id="IPR020846">
    <property type="entry name" value="MFS_dom"/>
</dbReference>
<keyword evidence="2 5" id="KW-0812">Transmembrane</keyword>
<dbReference type="PANTHER" id="PTHR24064">
    <property type="entry name" value="SOLUTE CARRIER FAMILY 22 MEMBER"/>
    <property type="match status" value="1"/>
</dbReference>
<evidence type="ECO:0000256" key="4">
    <source>
        <dbReference type="ARBA" id="ARBA00023136"/>
    </source>
</evidence>
<protein>
    <submittedName>
        <fullName evidence="8">Major facilitator superfamily (MFS) profile domain-containing protein</fullName>
    </submittedName>
</protein>
<dbReference type="Proteomes" id="UP000887540">
    <property type="component" value="Unplaced"/>
</dbReference>